<keyword evidence="2" id="KW-0238">DNA-binding</keyword>
<dbReference type="KEGG" id="manr:MPAN_006350"/>
<dbReference type="PANTHER" id="PTHR42756:SF1">
    <property type="entry name" value="TRANSCRIPTIONAL REPRESSOR OF EMRAB OPERON"/>
    <property type="match status" value="1"/>
</dbReference>
<dbReference type="PANTHER" id="PTHR42756">
    <property type="entry name" value="TRANSCRIPTIONAL REGULATOR, MARR"/>
    <property type="match status" value="1"/>
</dbReference>
<dbReference type="RefSeq" id="WP_176238579.1">
    <property type="nucleotide sequence ID" value="NZ_AP024412.1"/>
</dbReference>
<dbReference type="Pfam" id="PF01047">
    <property type="entry name" value="MarR"/>
    <property type="match status" value="1"/>
</dbReference>
<keyword evidence="3" id="KW-0804">Transcription</keyword>
<dbReference type="InterPro" id="IPR000835">
    <property type="entry name" value="HTH_MarR-typ"/>
</dbReference>
<dbReference type="EMBL" id="AP024412">
    <property type="protein sequence ID" value="BCR35742.1"/>
    <property type="molecule type" value="Genomic_DNA"/>
</dbReference>
<sequence>MDRINFRVLEKFSKDIERGFRPEVGHKINRNEVELLFLVDEKPDMPFKEYGHILHLEKSSFTYLVDLLEAKDLAIKLDDEIDKRKKSIVLTEKGKKTVEMLEVQHHEFMQKRLSLFSKEEFESLKQAVEVIESLEKKLPRDPKHPKHRDHYND</sequence>
<protein>
    <submittedName>
        <fullName evidence="4">Uncharacterized protein</fullName>
    </submittedName>
</protein>
<evidence type="ECO:0000313" key="4">
    <source>
        <dbReference type="EMBL" id="BCR35742.1"/>
    </source>
</evidence>
<dbReference type="SMART" id="SM00347">
    <property type="entry name" value="HTH_MARR"/>
    <property type="match status" value="1"/>
</dbReference>
<evidence type="ECO:0000256" key="1">
    <source>
        <dbReference type="ARBA" id="ARBA00023015"/>
    </source>
</evidence>
<dbReference type="Gene3D" id="1.10.10.10">
    <property type="entry name" value="Winged helix-like DNA-binding domain superfamily/Winged helix DNA-binding domain"/>
    <property type="match status" value="1"/>
</dbReference>
<dbReference type="SUPFAM" id="SSF46785">
    <property type="entry name" value="Winged helix' DNA-binding domain"/>
    <property type="match status" value="1"/>
</dbReference>
<organism evidence="4 5">
    <name type="scientific">Mariniplasma anaerobium</name>
    <dbReference type="NCBI Taxonomy" id="2735436"/>
    <lineage>
        <taxon>Bacteria</taxon>
        <taxon>Bacillati</taxon>
        <taxon>Mycoplasmatota</taxon>
        <taxon>Mollicutes</taxon>
        <taxon>Acholeplasmatales</taxon>
        <taxon>Acholeplasmataceae</taxon>
        <taxon>Mariniplasma</taxon>
    </lineage>
</organism>
<dbReference type="InterPro" id="IPR036388">
    <property type="entry name" value="WH-like_DNA-bd_sf"/>
</dbReference>
<dbReference type="GO" id="GO:0003700">
    <property type="term" value="F:DNA-binding transcription factor activity"/>
    <property type="evidence" value="ECO:0007669"/>
    <property type="project" value="InterPro"/>
</dbReference>
<dbReference type="Proteomes" id="UP000620133">
    <property type="component" value="Chromosome"/>
</dbReference>
<evidence type="ECO:0000313" key="5">
    <source>
        <dbReference type="Proteomes" id="UP000620133"/>
    </source>
</evidence>
<dbReference type="PROSITE" id="PS50995">
    <property type="entry name" value="HTH_MARR_2"/>
    <property type="match status" value="1"/>
</dbReference>
<evidence type="ECO:0000256" key="2">
    <source>
        <dbReference type="ARBA" id="ARBA00023125"/>
    </source>
</evidence>
<gene>
    <name evidence="4" type="ORF">MPAN_006350</name>
</gene>
<proteinExistence type="predicted"/>
<dbReference type="GO" id="GO:0003677">
    <property type="term" value="F:DNA binding"/>
    <property type="evidence" value="ECO:0007669"/>
    <property type="project" value="UniProtKB-KW"/>
</dbReference>
<keyword evidence="1" id="KW-0805">Transcription regulation</keyword>
<reference evidence="4" key="1">
    <citation type="submission" date="2021-01" db="EMBL/GenBank/DDBJ databases">
        <title>Draft genome sequence of Acholeplasmataceae bacterium strain Mahy22.</title>
        <authorList>
            <person name="Watanabe M."/>
            <person name="Kojima H."/>
            <person name="Fukui M."/>
        </authorList>
    </citation>
    <scope>NUCLEOTIDE SEQUENCE</scope>
    <source>
        <strain evidence="4">Mahy22</strain>
    </source>
</reference>
<dbReference type="AlphaFoldDB" id="A0A7U9TGW0"/>
<accession>A0A7U9TGW0</accession>
<name>A0A7U9TGW0_9MOLU</name>
<evidence type="ECO:0000256" key="3">
    <source>
        <dbReference type="ARBA" id="ARBA00023163"/>
    </source>
</evidence>
<keyword evidence="5" id="KW-1185">Reference proteome</keyword>
<dbReference type="InterPro" id="IPR036390">
    <property type="entry name" value="WH_DNA-bd_sf"/>
</dbReference>